<dbReference type="FunFam" id="3.30.300.10:FF:000003">
    <property type="entry name" value="S-adenosylmethionine synthase"/>
    <property type="match status" value="1"/>
</dbReference>
<dbReference type="HAMAP" id="MF_00086">
    <property type="entry name" value="S_AdoMet_synth1"/>
    <property type="match status" value="1"/>
</dbReference>
<dbReference type="EMBL" id="LT608160">
    <property type="protein sequence ID" value="SCN59731.1"/>
    <property type="molecule type" value="Genomic_DNA"/>
</dbReference>
<evidence type="ECO:0000256" key="5">
    <source>
        <dbReference type="ARBA" id="ARBA00022723"/>
    </source>
</evidence>
<comment type="cofactor">
    <cofactor evidence="10">
        <name>K(+)</name>
        <dbReference type="ChEBI" id="CHEBI:29103"/>
    </cofactor>
    <text evidence="10">Binds 1 potassium ion per subunit. The potassium ion interacts primarily with the substrate.</text>
</comment>
<evidence type="ECO:0000256" key="10">
    <source>
        <dbReference type="RuleBase" id="RU000541"/>
    </source>
</evidence>
<dbReference type="Pfam" id="PF02772">
    <property type="entry name" value="S-AdoMet_synt_M"/>
    <property type="match status" value="1"/>
</dbReference>
<dbReference type="PROSITE" id="PS00377">
    <property type="entry name" value="ADOMET_SYNTHASE_2"/>
    <property type="match status" value="1"/>
</dbReference>
<organism evidence="15 20">
    <name type="scientific">Plasmodium chabaudi chabaudi</name>
    <dbReference type="NCBI Taxonomy" id="31271"/>
    <lineage>
        <taxon>Eukaryota</taxon>
        <taxon>Sar</taxon>
        <taxon>Alveolata</taxon>
        <taxon>Apicomplexa</taxon>
        <taxon>Aconoidasida</taxon>
        <taxon>Haemosporida</taxon>
        <taxon>Plasmodiidae</taxon>
        <taxon>Plasmodium</taxon>
        <taxon>Plasmodium (Vinckeia)</taxon>
    </lineage>
</organism>
<keyword evidence="18" id="KW-1185">Reference proteome</keyword>
<dbReference type="KEGG" id="pcb:PCHAS_0823400"/>
<dbReference type="SUPFAM" id="SSF55973">
    <property type="entry name" value="S-adenosylmethionine synthetase"/>
    <property type="match status" value="3"/>
</dbReference>
<evidence type="ECO:0000256" key="11">
    <source>
        <dbReference type="RuleBase" id="RU004462"/>
    </source>
</evidence>
<dbReference type="UniPathway" id="UPA00315">
    <property type="reaction ID" value="UER00080"/>
</dbReference>
<dbReference type="Proteomes" id="UP000071118">
    <property type="component" value="Chromosome 8"/>
</dbReference>
<dbReference type="RefSeq" id="XP_016653812.1">
    <property type="nucleotide sequence ID" value="XM_016797908.1"/>
</dbReference>
<accession>A0A077TM50</accession>
<evidence type="ECO:0000256" key="4">
    <source>
        <dbReference type="ARBA" id="ARBA00022679"/>
    </source>
</evidence>
<dbReference type="GO" id="GO:0004478">
    <property type="term" value="F:methionine adenosyltransferase activity"/>
    <property type="evidence" value="ECO:0007669"/>
    <property type="project" value="UniProtKB-EC"/>
</dbReference>
<sequence length="402" mass="45120">MDQLKIKRGNFLFTSESVNEGHPDKICDQISDAILDACLKEDPESKVACEVCAKKNFIFIFGEITTKAKVNYDQVTRDVLKRIGYDDEKKGLDYKNAEIKVFIDEQSPDIAQCVHENKKPELIGAGDQGIMFGYATDETENYMPLTHHYATLLGKRLTEVRKLGILPYLGPDGKTQITIEYKNKASGVYHMEPIRVHTVLISTQHSENINHEQLKSDLMENVVKYVIPEKLLDKDTLYYLNPSGKFVIGGPAADAGLTGRKIICDTYGGWGAHGGGAFSGKDASKVDRSAAYYLRYIAKSLVANKFCRRVLVQASYSIGIANPVSLNVNSYGTVSTGYTDYDLEQIILRNFDLRPGFIIDELKLKEPIFSKTSAYGHFGREDKSFTWEKVKDLTHEKNVLKN</sequence>
<dbReference type="Pfam" id="PF00438">
    <property type="entry name" value="S-AdoMet_synt_N"/>
    <property type="match status" value="1"/>
</dbReference>
<dbReference type="EC" id="2.5.1.6" evidence="10"/>
<evidence type="ECO:0000313" key="19">
    <source>
        <dbReference type="Proteomes" id="UP000195489"/>
    </source>
</evidence>
<keyword evidence="6 10" id="KW-0547">Nucleotide-binding</keyword>
<proteinExistence type="inferred from homology"/>
<feature type="domain" description="S-adenosylmethionine synthetase N-terminal" evidence="12">
    <location>
        <begin position="10"/>
        <end position="108"/>
    </location>
</feature>
<evidence type="ECO:0000256" key="7">
    <source>
        <dbReference type="ARBA" id="ARBA00022840"/>
    </source>
</evidence>
<evidence type="ECO:0000256" key="1">
    <source>
        <dbReference type="ARBA" id="ARBA00005224"/>
    </source>
</evidence>
<name>A0A077TM50_PLACU</name>
<reference evidence="17" key="2">
    <citation type="submission" date="2014-05" db="EMBL/GenBank/DDBJ databases">
        <authorList>
            <person name="Aslett M.A."/>
            <person name="De Silva N."/>
        </authorList>
    </citation>
    <scope>NUCLEOTIDE SEQUENCE</scope>
    <source>
        <strain evidence="17">AS</strain>
    </source>
</reference>
<dbReference type="Pfam" id="PF02773">
    <property type="entry name" value="S-AdoMet_synt_C"/>
    <property type="match status" value="1"/>
</dbReference>
<evidence type="ECO:0000259" key="14">
    <source>
        <dbReference type="Pfam" id="PF02773"/>
    </source>
</evidence>
<keyword evidence="9 10" id="KW-0630">Potassium</keyword>
<keyword evidence="5 10" id="KW-0479">Metal-binding</keyword>
<dbReference type="InterPro" id="IPR022628">
    <property type="entry name" value="S-AdoMet_synt_N"/>
</dbReference>
<keyword evidence="4 10" id="KW-0808">Transferase</keyword>
<dbReference type="CDD" id="cd18079">
    <property type="entry name" value="S-AdoMet_synt"/>
    <property type="match status" value="1"/>
</dbReference>
<reference evidence="17 18" key="1">
    <citation type="journal article" date="2014" name="BMC Biol.">
        <title>A comprehensive evaluation of rodent malaria parasite genomes and gene expression.</title>
        <authorList>
            <person name="Otto T.D."/>
            <person name="Bohme U."/>
            <person name="Jackson A.P."/>
            <person name="Hunt M."/>
            <person name="Franke-Fayard B."/>
            <person name="Hoeijmakers W.A."/>
            <person name="Religa A.A."/>
            <person name="Robertson L."/>
            <person name="Sanders M."/>
            <person name="Ogun S.A."/>
            <person name="Cunningham D."/>
            <person name="Erhart A."/>
            <person name="Billker O."/>
            <person name="Khan S.M."/>
            <person name="Stunnenberg H.G."/>
            <person name="Langhorne J."/>
            <person name="Holder A.A."/>
            <person name="Waters A.P."/>
            <person name="Newbold C.I."/>
            <person name="Pain A."/>
            <person name="Berriman M."/>
            <person name="Janse C.J."/>
        </authorList>
    </citation>
    <scope>NUCLEOTIDE SEQUENCE [LARGE SCALE GENOMIC DNA]</scope>
    <source>
        <strain evidence="17 18">AS</strain>
    </source>
</reference>
<comment type="function">
    <text evidence="10">Catalyzes the formation of S-adenosylmethionine from methionine and ATP.</text>
</comment>
<evidence type="ECO:0000313" key="18">
    <source>
        <dbReference type="Proteomes" id="UP000071118"/>
    </source>
</evidence>
<dbReference type="PANTHER" id="PTHR11964">
    <property type="entry name" value="S-ADENOSYLMETHIONINE SYNTHETASE"/>
    <property type="match status" value="1"/>
</dbReference>
<dbReference type="InterPro" id="IPR022629">
    <property type="entry name" value="S-AdoMet_synt_central"/>
</dbReference>
<dbReference type="GO" id="GO:0006730">
    <property type="term" value="P:one-carbon metabolic process"/>
    <property type="evidence" value="ECO:0007669"/>
    <property type="project" value="UniProtKB-KW"/>
</dbReference>
<gene>
    <name evidence="15" type="ORF">PCHAJ_000166500</name>
    <name evidence="17" type="ORF">PCHAS_0823400</name>
    <name evidence="16" type="ORF">PCHCB_000167200</name>
</gene>
<dbReference type="EMBL" id="LK022885">
    <property type="protein sequence ID" value="VTZ68442.1"/>
    <property type="molecule type" value="Genomic_DNA"/>
</dbReference>
<evidence type="ECO:0000259" key="12">
    <source>
        <dbReference type="Pfam" id="PF00438"/>
    </source>
</evidence>
<keyword evidence="3 10" id="KW-0554">One-carbon metabolism</keyword>
<dbReference type="VEuPathDB" id="PlasmoDB:PCHAS_0823400"/>
<dbReference type="NCBIfam" id="TIGR01034">
    <property type="entry name" value="metK"/>
    <property type="match status" value="1"/>
</dbReference>
<dbReference type="GeneID" id="3497659"/>
<evidence type="ECO:0000313" key="17">
    <source>
        <dbReference type="EMBL" id="VTZ68442.1"/>
    </source>
</evidence>
<dbReference type="InterPro" id="IPR022630">
    <property type="entry name" value="S-AdoMet_synt_C"/>
</dbReference>
<evidence type="ECO:0000256" key="9">
    <source>
        <dbReference type="ARBA" id="ARBA00022958"/>
    </source>
</evidence>
<comment type="cofactor">
    <cofactor evidence="10">
        <name>Mg(2+)</name>
        <dbReference type="ChEBI" id="CHEBI:18420"/>
    </cofactor>
    <text evidence="10">Binds 2 magnesium ions per subunit. The magnesium ions interact primarily with the substrate.</text>
</comment>
<feature type="domain" description="S-adenosylmethionine synthetase C-terminal" evidence="14">
    <location>
        <begin position="248"/>
        <end position="389"/>
    </location>
</feature>
<evidence type="ECO:0000256" key="8">
    <source>
        <dbReference type="ARBA" id="ARBA00022842"/>
    </source>
</evidence>
<dbReference type="GO" id="GO:0046872">
    <property type="term" value="F:metal ion binding"/>
    <property type="evidence" value="ECO:0007669"/>
    <property type="project" value="UniProtKB-KW"/>
</dbReference>
<reference evidence="19 20" key="3">
    <citation type="submission" date="2016-08" db="EMBL/GenBank/DDBJ databases">
        <authorList>
            <consortium name="Pathogen Informatics"/>
        </authorList>
    </citation>
    <scope>NUCLEOTIDE SEQUENCE [LARGE SCALE GENOMIC DNA]</scope>
    <source>
        <strain evidence="15 20">AJ</strain>
        <strain evidence="17">AS</strain>
        <strain evidence="16 19">CB</strain>
    </source>
</reference>
<dbReference type="GO" id="GO:0005524">
    <property type="term" value="F:ATP binding"/>
    <property type="evidence" value="ECO:0007669"/>
    <property type="project" value="UniProtKB-KW"/>
</dbReference>
<evidence type="ECO:0000313" key="16">
    <source>
        <dbReference type="EMBL" id="SCN59731.1"/>
    </source>
</evidence>
<comment type="pathway">
    <text evidence="1 10">Amino-acid biosynthesis; S-adenosyl-L-methionine biosynthesis; S-adenosyl-L-methionine from L-methionine: step 1/1.</text>
</comment>
<dbReference type="Gene3D" id="3.30.300.10">
    <property type="match status" value="3"/>
</dbReference>
<dbReference type="Proteomes" id="UP000507163">
    <property type="component" value="Chromosome 8"/>
</dbReference>
<evidence type="ECO:0000256" key="3">
    <source>
        <dbReference type="ARBA" id="ARBA00022563"/>
    </source>
</evidence>
<evidence type="ECO:0000256" key="6">
    <source>
        <dbReference type="ARBA" id="ARBA00022741"/>
    </source>
</evidence>
<evidence type="ECO:0000256" key="2">
    <source>
        <dbReference type="ARBA" id="ARBA00009685"/>
    </source>
</evidence>
<protein>
    <recommendedName>
        <fullName evidence="10">S-adenosylmethionine synthase</fullName>
        <ecNumber evidence="10">2.5.1.6</ecNumber>
    </recommendedName>
</protein>
<dbReference type="EMBL" id="LT608174">
    <property type="protein sequence ID" value="SCM21319.1"/>
    <property type="molecule type" value="Genomic_DNA"/>
</dbReference>
<dbReference type="InterPro" id="IPR002133">
    <property type="entry name" value="S-AdoMet_synthetase"/>
</dbReference>
<dbReference type="OrthoDB" id="5852090at2759"/>
<evidence type="ECO:0000313" key="15">
    <source>
        <dbReference type="EMBL" id="SCM21319.1"/>
    </source>
</evidence>
<dbReference type="PROSITE" id="PS00376">
    <property type="entry name" value="ADOMET_SYNTHASE_1"/>
    <property type="match status" value="1"/>
</dbReference>
<dbReference type="GO" id="GO:0006556">
    <property type="term" value="P:S-adenosylmethionine biosynthetic process"/>
    <property type="evidence" value="ECO:0007669"/>
    <property type="project" value="UniProtKB-UniPathway"/>
</dbReference>
<dbReference type="InterPro" id="IPR022631">
    <property type="entry name" value="ADOMET_SYNTHASE_CS"/>
</dbReference>
<dbReference type="PIRSF" id="PIRSF000497">
    <property type="entry name" value="MAT"/>
    <property type="match status" value="1"/>
</dbReference>
<dbReference type="AlphaFoldDB" id="A0A077TM50"/>
<comment type="similarity">
    <text evidence="2 11">Belongs to the AdoMet synthase family.</text>
</comment>
<dbReference type="FunFam" id="3.30.300.10:FF:000004">
    <property type="entry name" value="S-adenosylmethionine synthase"/>
    <property type="match status" value="1"/>
</dbReference>
<evidence type="ECO:0000313" key="20">
    <source>
        <dbReference type="Proteomes" id="UP000507163"/>
    </source>
</evidence>
<dbReference type="Proteomes" id="UP000195489">
    <property type="component" value="Chromosome 8"/>
</dbReference>
<keyword evidence="8 10" id="KW-0460">Magnesium</keyword>
<keyword evidence="7 10" id="KW-0067">ATP-binding</keyword>
<comment type="catalytic activity">
    <reaction evidence="10">
        <text>L-methionine + ATP + H2O = S-adenosyl-L-methionine + phosphate + diphosphate</text>
        <dbReference type="Rhea" id="RHEA:21080"/>
        <dbReference type="ChEBI" id="CHEBI:15377"/>
        <dbReference type="ChEBI" id="CHEBI:30616"/>
        <dbReference type="ChEBI" id="CHEBI:33019"/>
        <dbReference type="ChEBI" id="CHEBI:43474"/>
        <dbReference type="ChEBI" id="CHEBI:57844"/>
        <dbReference type="ChEBI" id="CHEBI:59789"/>
        <dbReference type="EC" id="2.5.1.6"/>
    </reaction>
</comment>
<feature type="domain" description="S-adenosylmethionine synthetase central" evidence="13">
    <location>
        <begin position="123"/>
        <end position="246"/>
    </location>
</feature>
<evidence type="ECO:0000259" key="13">
    <source>
        <dbReference type="Pfam" id="PF02772"/>
    </source>
</evidence>
<dbReference type="InterPro" id="IPR022636">
    <property type="entry name" value="S-AdoMet_synthetase_sfam"/>
</dbReference>